<reference evidence="2" key="1">
    <citation type="submission" date="2016-11" db="UniProtKB">
        <authorList>
            <consortium name="WormBaseParasite"/>
        </authorList>
    </citation>
    <scope>IDENTIFICATION</scope>
    <source>
        <strain evidence="2">KR3021</strain>
    </source>
</reference>
<organism evidence="1 2">
    <name type="scientific">Rhabditophanes sp. KR3021</name>
    <dbReference type="NCBI Taxonomy" id="114890"/>
    <lineage>
        <taxon>Eukaryota</taxon>
        <taxon>Metazoa</taxon>
        <taxon>Ecdysozoa</taxon>
        <taxon>Nematoda</taxon>
        <taxon>Chromadorea</taxon>
        <taxon>Rhabditida</taxon>
        <taxon>Tylenchina</taxon>
        <taxon>Panagrolaimomorpha</taxon>
        <taxon>Strongyloidoidea</taxon>
        <taxon>Alloionematidae</taxon>
        <taxon>Rhabditophanes</taxon>
    </lineage>
</organism>
<dbReference type="Proteomes" id="UP000095286">
    <property type="component" value="Unplaced"/>
</dbReference>
<evidence type="ECO:0000313" key="1">
    <source>
        <dbReference type="Proteomes" id="UP000095286"/>
    </source>
</evidence>
<proteinExistence type="predicted"/>
<protein>
    <submittedName>
        <fullName evidence="2">Non-specific serine/threonine protein kinase</fullName>
    </submittedName>
</protein>
<dbReference type="WBParaSite" id="RSKR_0000232400.1">
    <property type="protein sequence ID" value="RSKR_0000232400.1"/>
    <property type="gene ID" value="RSKR_0000232400"/>
</dbReference>
<accession>A0AC35TNJ1</accession>
<sequence length="1811" mass="206104">MVSESRNGNEMNVSGIAAQYPENVKIQNDEKLCIQSIFEMEDVICKTETAWKTWQPLELKIKLFPTQGMSKFGGDDDTPNNHTKIVGQENSKISIVLEVTCSFTYPNSVPTINLVKPCGIKPEDITKLKNELLELANSKLGSAMCDDLIQYVRAFLYKIKSPLPSNLHEGMLKTNAEKKKQIQRQRSISERREHLEIEEETLRRTEIENRRKEERKLEEKKKLEIKLKIEKMNGVGEGEIILCLDNEKRRFYKEKGDAEKGSYTGRKLSNYMKEFIVVDQTTHVLVNEWNFEWKDKKKTSVQNIKKSGNALSPSSPSINSSNEFKGFLQELDSFIHNAKAALRSSEKIDQSCYRYVFIDKQILISNPQHLSIRILVGQEIEKNDRPLSDVLQNPKDNLPSNTYIPRICCQSVCALTWLHSLKLAHGKLGLDSIWLSKKNTFKIGDYFVLGGLLKYGNQWDKIINSMNDGKTKFDFKNPIEGFNKNFEGAKIRQNDLVDLGNILRNNLKLFKEKNWVVSSLKDPEFENSLNDFIDTCLNKKSLIEDLVDHSFLNHNLITLPASCFPTATGKLLHYLTHIECERVKKEFIVSDYLGSGAFGIAIAAYNKVDGNTYALKIVPMMMSKSMHKKILSEAFIFSKIHNHPNLVKYHQAWISRSDSYHDYLKKNNLLDPTLKNESLDYKNCFKIDDVAEDSEDSEEYDPSFANPVNELSSSEDDDYNYVSYKNSKNKKKVFQRDTKFSISSDDGHRSKNDDLSSDEDDIMFESSPSENNEDRISMKSSFDHSFASKEFDKQKSVKNSQDNDGSDEEHSDCDEFEGYCEFSDEEHIVDEANEDLSKREVKLFIIQMEYCPNSTLRALIDSGNLSTNVNEIWRIFREIADGLSYLHNQGFIHRDIKPMNIFLSSGNKIKIGDFGLAAINVYGQRLKYRDDVTKDGSCLHLSNDKSNDLTKEIGTASYVAPELVSAVSNRSYTSKIDVYSTGIVLFEMFYTPLPQGMERVLKITAMRKREFPSDFGVDLAKHQIEAAKTIIDLMLQEDPANRPDIDEILHHDLLPKGHTENSFQMTLKEVLNSGEKTRFSGGVRFFKTPSKEEDGDDKLNILKSQKSLVENENPNNKSYVYKAIFETESSFARKFLFDEAICKSNFKNRDQRLIEYIKTKMVEILQLHAYEDFKSHTLLPEDAFAKKNNSQRDTTYKVVDRNGLLLTLPSDLRRNFVRICARSGIISKKRYDFGKVFYSQNELSGEHPIEKINLAIDVVNEISSAAANTAEFLYLISNLTKKIPMLSHLKCSIRIGDIRLFRVFCKHNGINNEQVINAIQKAFVDISVLTKPVSFEEKTKRISAAARGLQKNVILSFLKQLESCTNLETLRRNVMKFISRSQNAEVQEQATDVMKDFDAINKVLTVFCPPNTLDPAKMISITYDPSLLIKPEIYNSSLICLVTLDVPTNKGTRKMKQIHIAAGGRYDAYLQDQRQGKDKKTFDNPIFGLGCSVDISKIASIITNYMKVNEIPMPSASTYVAIRESHLYMEIFKLLGMLWKTGISATYSDKAIIMDAGLEYCRKNGIINFLFITDVDLVLHNILENLEHGKDTADLYSTVTKKMSFDDAVNDISYGREYSFDCLETISSSMTLSNIASSQGSTRRRVRSRNDSCNGERGADKIVSSVGLERNSNVQCGTPGNATFSSNTNITYACQEKLSHAAKKKAENWARNNLSDIVSNFSAKKMVTVILSDVSTDILRSIAINIDVNMAADHYDQIISDLLKEPGNSKYKNSVNAINIEMKKLLFSPHSFKNVIILCTTVDEKFYKVLI</sequence>
<name>A0AC35TNJ1_9BILA</name>
<evidence type="ECO:0000313" key="2">
    <source>
        <dbReference type="WBParaSite" id="RSKR_0000232400.1"/>
    </source>
</evidence>